<evidence type="ECO:0000313" key="9">
    <source>
        <dbReference type="Proteomes" id="UP000000763"/>
    </source>
</evidence>
<gene>
    <name evidence="8" type="primary">OSJNBb0093G06.9</name>
</gene>
<dbReference type="EMBL" id="AL731636">
    <property type="protein sequence ID" value="CAE05001.2"/>
    <property type="molecule type" value="Genomic_DNA"/>
</dbReference>
<evidence type="ECO:0000256" key="2">
    <source>
        <dbReference type="ARBA" id="ARBA00006622"/>
    </source>
</evidence>
<keyword evidence="6" id="KW-0408">Iron</keyword>
<dbReference type="GO" id="GO:0046872">
    <property type="term" value="F:metal ion binding"/>
    <property type="evidence" value="ECO:0007669"/>
    <property type="project" value="UniProtKB-KW"/>
</dbReference>
<reference evidence="9" key="1">
    <citation type="journal article" date="2005" name="Nature">
        <title>The map-based sequence of the rice genome.</title>
        <authorList>
            <consortium name="International rice genome sequencing project (IRGSP)"/>
            <person name="Matsumoto T."/>
            <person name="Wu J."/>
            <person name="Kanamori H."/>
            <person name="Katayose Y."/>
            <person name="Fujisawa M."/>
            <person name="Namiki N."/>
            <person name="Mizuno H."/>
            <person name="Yamamoto K."/>
            <person name="Antonio B.A."/>
            <person name="Baba T."/>
            <person name="Sakata K."/>
            <person name="Nagamura Y."/>
            <person name="Aoki H."/>
            <person name="Arikawa K."/>
            <person name="Arita K."/>
            <person name="Bito T."/>
            <person name="Chiden Y."/>
            <person name="Fujitsuka N."/>
            <person name="Fukunaka R."/>
            <person name="Hamada M."/>
            <person name="Harada C."/>
            <person name="Hayashi A."/>
            <person name="Hijishita S."/>
            <person name="Honda M."/>
            <person name="Hosokawa S."/>
            <person name="Ichikawa Y."/>
            <person name="Idonuma A."/>
            <person name="Iijima M."/>
            <person name="Ikeda M."/>
            <person name="Ikeno M."/>
            <person name="Ito K."/>
            <person name="Ito S."/>
            <person name="Ito T."/>
            <person name="Ito Y."/>
            <person name="Ito Y."/>
            <person name="Iwabuchi A."/>
            <person name="Kamiya K."/>
            <person name="Karasawa W."/>
            <person name="Kurita K."/>
            <person name="Katagiri S."/>
            <person name="Kikuta A."/>
            <person name="Kobayashi H."/>
            <person name="Kobayashi N."/>
            <person name="Machita K."/>
            <person name="Maehara T."/>
            <person name="Masukawa M."/>
            <person name="Mizubayashi T."/>
            <person name="Mukai Y."/>
            <person name="Nagasaki H."/>
            <person name="Nagata Y."/>
            <person name="Naito S."/>
            <person name="Nakashima M."/>
            <person name="Nakama Y."/>
            <person name="Nakamichi Y."/>
            <person name="Nakamura M."/>
            <person name="Meguro A."/>
            <person name="Negishi M."/>
            <person name="Ohta I."/>
            <person name="Ohta T."/>
            <person name="Okamoto M."/>
            <person name="Ono N."/>
            <person name="Saji S."/>
            <person name="Sakaguchi M."/>
            <person name="Sakai K."/>
            <person name="Shibata M."/>
            <person name="Shimokawa T."/>
            <person name="Song J."/>
            <person name="Takazaki Y."/>
            <person name="Terasawa K."/>
            <person name="Tsugane M."/>
            <person name="Tsuji K."/>
            <person name="Ueda S."/>
            <person name="Waki K."/>
            <person name="Yamagata H."/>
            <person name="Yamamoto M."/>
            <person name="Yamamoto S."/>
            <person name="Yamane H."/>
            <person name="Yoshiki S."/>
            <person name="Yoshihara R."/>
            <person name="Yukawa K."/>
            <person name="Zhong H."/>
            <person name="Yano M."/>
            <person name="Yuan Q."/>
            <person name="Ouyang S."/>
            <person name="Liu J."/>
            <person name="Jones K.M."/>
            <person name="Gansberger K."/>
            <person name="Moffat K."/>
            <person name="Hill J."/>
            <person name="Bera J."/>
            <person name="Fadrosh D."/>
            <person name="Jin S."/>
            <person name="Johri S."/>
            <person name="Kim M."/>
            <person name="Overton L."/>
            <person name="Reardon M."/>
            <person name="Tsitrin T."/>
            <person name="Vuong H."/>
            <person name="Weaver B."/>
            <person name="Ciecko A."/>
            <person name="Tallon L."/>
            <person name="Jackson J."/>
            <person name="Pai G."/>
            <person name="Aken S.V."/>
            <person name="Utterback T."/>
            <person name="Reidmuller S."/>
            <person name="Feldblyum T."/>
            <person name="Hsiao J."/>
            <person name="Zismann V."/>
            <person name="Iobst S."/>
            <person name="de Vazeille A.R."/>
            <person name="Buell C.R."/>
            <person name="Ying K."/>
            <person name="Li Y."/>
            <person name="Lu T."/>
            <person name="Huang Y."/>
            <person name="Zhao Q."/>
            <person name="Feng Q."/>
            <person name="Zhang L."/>
            <person name="Zhu J."/>
            <person name="Weng Q."/>
            <person name="Mu J."/>
            <person name="Lu Y."/>
            <person name="Fan D."/>
            <person name="Liu Y."/>
            <person name="Guan J."/>
            <person name="Zhang Y."/>
            <person name="Yu S."/>
            <person name="Liu X."/>
            <person name="Zhang Y."/>
            <person name="Hong G."/>
            <person name="Han B."/>
            <person name="Choisne N."/>
            <person name="Demange N."/>
            <person name="Orjeda G."/>
            <person name="Samain S."/>
            <person name="Cattolico L."/>
            <person name="Pelletier E."/>
            <person name="Couloux A."/>
            <person name="Segurens B."/>
            <person name="Wincker P."/>
            <person name="D'Hont A."/>
            <person name="Scarpelli C."/>
            <person name="Weissenbach J."/>
            <person name="Salanoubat M."/>
            <person name="Quetier F."/>
            <person name="Yu Y."/>
            <person name="Kim H.R."/>
            <person name="Rambo T."/>
            <person name="Currie J."/>
            <person name="Collura K."/>
            <person name="Luo M."/>
            <person name="Yang T."/>
            <person name="Ammiraju J.S.S."/>
            <person name="Engler F."/>
            <person name="Soderlund C."/>
            <person name="Wing R.A."/>
            <person name="Palmer L.E."/>
            <person name="de la Bastide M."/>
            <person name="Spiegel L."/>
            <person name="Nascimento L."/>
            <person name="Zutavern T."/>
            <person name="O'Shaughnessy A."/>
            <person name="Dike S."/>
            <person name="Dedhia N."/>
            <person name="Preston R."/>
            <person name="Balija V."/>
            <person name="McCombie W.R."/>
            <person name="Chow T."/>
            <person name="Chen H."/>
            <person name="Chung M."/>
            <person name="Chen C."/>
            <person name="Shaw J."/>
            <person name="Wu H."/>
            <person name="Hsiao K."/>
            <person name="Chao Y."/>
            <person name="Chu M."/>
            <person name="Cheng C."/>
            <person name="Hour A."/>
            <person name="Lee P."/>
            <person name="Lin S."/>
            <person name="Lin Y."/>
            <person name="Liou J."/>
            <person name="Liu S."/>
            <person name="Hsing Y."/>
            <person name="Raghuvanshi S."/>
            <person name="Mohanty A."/>
            <person name="Bharti A.K."/>
            <person name="Gaur A."/>
            <person name="Gupta V."/>
            <person name="Kumar D."/>
            <person name="Ravi V."/>
            <person name="Vij S."/>
            <person name="Kapur A."/>
            <person name="Khurana P."/>
            <person name="Khurana P."/>
            <person name="Khurana J.P."/>
            <person name="Tyagi A.K."/>
            <person name="Gaikwad K."/>
            <person name="Singh A."/>
            <person name="Dalal V."/>
            <person name="Srivastava S."/>
            <person name="Dixit A."/>
            <person name="Pal A.K."/>
            <person name="Ghazi I.A."/>
            <person name="Yadav M."/>
            <person name="Pandit A."/>
            <person name="Bhargava A."/>
            <person name="Sureshbabu K."/>
            <person name="Batra K."/>
            <person name="Sharma T.R."/>
            <person name="Mohapatra T."/>
            <person name="Singh N.K."/>
            <person name="Messing J."/>
            <person name="Nelson A.B."/>
            <person name="Fuks G."/>
            <person name="Kavchok S."/>
            <person name="Keizer G."/>
            <person name="Linton E."/>
            <person name="Llaca V."/>
            <person name="Song R."/>
            <person name="Tanyolac B."/>
            <person name="Young S."/>
            <person name="Ho-Il K."/>
            <person name="Hahn J.H."/>
            <person name="Sangsakoo G."/>
            <person name="Vanavichit A."/>
            <person name="de Mattos Luiz.A.T."/>
            <person name="Zimmer P.D."/>
            <person name="Malone G."/>
            <person name="Dellagostin O."/>
            <person name="de Oliveira A.C."/>
            <person name="Bevan M."/>
            <person name="Bancroft I."/>
            <person name="Minx P."/>
            <person name="Cordum H."/>
            <person name="Wilson R."/>
            <person name="Cheng Z."/>
            <person name="Jin W."/>
            <person name="Jiang J."/>
            <person name="Leong S.A."/>
            <person name="Iwama H."/>
            <person name="Gojobori T."/>
            <person name="Itoh T."/>
            <person name="Niimura Y."/>
            <person name="Fujii Y."/>
            <person name="Habara T."/>
            <person name="Sakai H."/>
            <person name="Sato Y."/>
            <person name="Wilson G."/>
            <person name="Kumar K."/>
            <person name="McCouch S."/>
            <person name="Juretic N."/>
            <person name="Hoen D."/>
            <person name="Wright S."/>
            <person name="Bruskiewich R."/>
            <person name="Bureau T."/>
            <person name="Miyao A."/>
            <person name="Hirochika H."/>
            <person name="Nishikawa T."/>
            <person name="Kadowaki K."/>
            <person name="Sugiura M."/>
            <person name="Burr B."/>
            <person name="Sasaki T."/>
        </authorList>
    </citation>
    <scope>NUCLEOTIDE SEQUENCE [LARGE SCALE GENOMIC DNA]</scope>
    <source>
        <strain evidence="9">cv. Nipponbare</strain>
    </source>
</reference>
<dbReference type="AlphaFoldDB" id="Q7XLR2"/>
<keyword evidence="5" id="KW-0560">Oxidoreductase</keyword>
<accession>Q7XLR2</accession>
<dbReference type="InterPro" id="IPR012864">
    <property type="entry name" value="PCO/ADO"/>
</dbReference>
<sequence>MLGVYVFTDRLAFVAADWCLRLHGWPIMPPLLGVYVFTDRPPRQPPTGVSACTAGLLCRRCWASTSSPTGLPSLPPTGVSACTAGLLCRRCWASTSSPTGRLVSRRLVFPPARLAYYAAVVGRLRLHRPACLRCRRLVFPPARLAYYAAVVGRLRLHRPAASSTADWCFRLHSWPVMTPTDAIFFTVGYVAVTANMRHHLQRKLSTSAADWRFYRHNCASSLPVCFCHFIMAMQLCHHGFLLGHLQHLSSIKQ</sequence>
<dbReference type="Pfam" id="PF03578">
    <property type="entry name" value="HGWP"/>
    <property type="match status" value="2"/>
</dbReference>
<evidence type="ECO:0000256" key="1">
    <source>
        <dbReference type="ARBA" id="ARBA00001954"/>
    </source>
</evidence>
<dbReference type="PANTHER" id="PTHR22966">
    <property type="entry name" value="2-AMINOETHANETHIOL DIOXYGENASE"/>
    <property type="match status" value="1"/>
</dbReference>
<proteinExistence type="inferred from homology"/>
<keyword evidence="4" id="KW-0479">Metal-binding</keyword>
<name>Q7XLR2_ORYSJ</name>
<comment type="catalytic activity">
    <reaction evidence="7">
        <text>L-cysteine + O2 = 3-sulfino-L-alanine + H(+)</text>
        <dbReference type="Rhea" id="RHEA:20441"/>
        <dbReference type="ChEBI" id="CHEBI:15378"/>
        <dbReference type="ChEBI" id="CHEBI:15379"/>
        <dbReference type="ChEBI" id="CHEBI:35235"/>
        <dbReference type="ChEBI" id="CHEBI:61085"/>
        <dbReference type="EC" id="1.13.11.20"/>
    </reaction>
    <physiologicalReaction direction="left-to-right" evidence="7">
        <dbReference type="Rhea" id="RHEA:20442"/>
    </physiologicalReaction>
</comment>
<comment type="similarity">
    <text evidence="2">Belongs to the cysteine dioxygenase family.</text>
</comment>
<evidence type="ECO:0000256" key="6">
    <source>
        <dbReference type="ARBA" id="ARBA00023004"/>
    </source>
</evidence>
<dbReference type="Proteomes" id="UP000000763">
    <property type="component" value="Chromosome 4"/>
</dbReference>
<evidence type="ECO:0000256" key="3">
    <source>
        <dbReference type="ARBA" id="ARBA00013133"/>
    </source>
</evidence>
<comment type="cofactor">
    <cofactor evidence="1">
        <name>Fe(2+)</name>
        <dbReference type="ChEBI" id="CHEBI:29033"/>
    </cofactor>
</comment>
<protein>
    <recommendedName>
        <fullName evidence="3">cysteine dioxygenase</fullName>
        <ecNumber evidence="3">1.13.11.20</ecNumber>
    </recommendedName>
</protein>
<dbReference type="EC" id="1.13.11.20" evidence="3"/>
<evidence type="ECO:0000256" key="7">
    <source>
        <dbReference type="ARBA" id="ARBA00024284"/>
    </source>
</evidence>
<dbReference type="PANTHER" id="PTHR22966:SF29">
    <property type="entry name" value="PLANT CYSTEINE OXIDASE 3"/>
    <property type="match status" value="1"/>
</dbReference>
<dbReference type="GO" id="GO:0017172">
    <property type="term" value="F:cysteine dioxygenase activity"/>
    <property type="evidence" value="ECO:0007669"/>
    <property type="project" value="UniProtKB-EC"/>
</dbReference>
<dbReference type="InterPro" id="IPR005213">
    <property type="entry name" value="HGWP_repeat"/>
</dbReference>
<evidence type="ECO:0000313" key="8">
    <source>
        <dbReference type="EMBL" id="CAE05001.2"/>
    </source>
</evidence>
<evidence type="ECO:0000256" key="5">
    <source>
        <dbReference type="ARBA" id="ARBA00023002"/>
    </source>
</evidence>
<evidence type="ECO:0000256" key="4">
    <source>
        <dbReference type="ARBA" id="ARBA00022723"/>
    </source>
</evidence>
<reference evidence="9" key="2">
    <citation type="journal article" date="2008" name="Nucleic Acids Res.">
        <title>The rice annotation project database (RAP-DB): 2008 update.</title>
        <authorList>
            <consortium name="The rice annotation project (RAP)"/>
        </authorList>
    </citation>
    <scope>GENOME REANNOTATION</scope>
    <source>
        <strain evidence="9">cv. Nipponbare</strain>
    </source>
</reference>
<organism evidence="8 9">
    <name type="scientific">Oryza sativa subsp. japonica</name>
    <name type="common">Rice</name>
    <dbReference type="NCBI Taxonomy" id="39947"/>
    <lineage>
        <taxon>Eukaryota</taxon>
        <taxon>Viridiplantae</taxon>
        <taxon>Streptophyta</taxon>
        <taxon>Embryophyta</taxon>
        <taxon>Tracheophyta</taxon>
        <taxon>Spermatophyta</taxon>
        <taxon>Magnoliopsida</taxon>
        <taxon>Liliopsida</taxon>
        <taxon>Poales</taxon>
        <taxon>Poaceae</taxon>
        <taxon>BOP clade</taxon>
        <taxon>Oryzoideae</taxon>
        <taxon>Oryzeae</taxon>
        <taxon>Oryzinae</taxon>
        <taxon>Oryza</taxon>
        <taxon>Oryza sativa</taxon>
    </lineage>
</organism>